<evidence type="ECO:0000256" key="7">
    <source>
        <dbReference type="SAM" id="Phobius"/>
    </source>
</evidence>
<accession>A0AAV0TLC0</accession>
<evidence type="ECO:0000256" key="1">
    <source>
        <dbReference type="ARBA" id="ARBA00004141"/>
    </source>
</evidence>
<evidence type="ECO:0000313" key="8">
    <source>
        <dbReference type="EMBL" id="CAI5722233.1"/>
    </source>
</evidence>
<dbReference type="CDD" id="cd13132">
    <property type="entry name" value="MATE_eukaryotic"/>
    <property type="match status" value="1"/>
</dbReference>
<feature type="transmembrane region" description="Helical" evidence="7">
    <location>
        <begin position="335"/>
        <end position="357"/>
    </location>
</feature>
<evidence type="ECO:0000256" key="2">
    <source>
        <dbReference type="ARBA" id="ARBA00010199"/>
    </source>
</evidence>
<proteinExistence type="inferred from homology"/>
<dbReference type="GO" id="GO:0042910">
    <property type="term" value="F:xenobiotic transmembrane transporter activity"/>
    <property type="evidence" value="ECO:0007669"/>
    <property type="project" value="InterPro"/>
</dbReference>
<feature type="region of interest" description="Disordered" evidence="6">
    <location>
        <begin position="8"/>
        <end position="28"/>
    </location>
</feature>
<dbReference type="NCBIfam" id="TIGR00797">
    <property type="entry name" value="matE"/>
    <property type="match status" value="1"/>
</dbReference>
<evidence type="ECO:0008006" key="10">
    <source>
        <dbReference type="Google" id="ProtNLM"/>
    </source>
</evidence>
<comment type="caution">
    <text evidence="8">The sequence shown here is derived from an EMBL/GenBank/DDBJ whole genome shotgun (WGS) entry which is preliminary data.</text>
</comment>
<keyword evidence="3 7" id="KW-0812">Transmembrane</keyword>
<evidence type="ECO:0000313" key="9">
    <source>
        <dbReference type="Proteomes" id="UP001162031"/>
    </source>
</evidence>
<feature type="transmembrane region" description="Helical" evidence="7">
    <location>
        <begin position="450"/>
        <end position="474"/>
    </location>
</feature>
<protein>
    <recommendedName>
        <fullName evidence="10">Polysaccharide biosynthesis protein C-terminal domain-containing protein</fullName>
    </recommendedName>
</protein>
<feature type="transmembrane region" description="Helical" evidence="7">
    <location>
        <begin position="480"/>
        <end position="501"/>
    </location>
</feature>
<feature type="transmembrane region" description="Helical" evidence="7">
    <location>
        <begin position="296"/>
        <end position="315"/>
    </location>
</feature>
<feature type="transmembrane region" description="Helical" evidence="7">
    <location>
        <begin position="218"/>
        <end position="241"/>
    </location>
</feature>
<evidence type="ECO:0000256" key="6">
    <source>
        <dbReference type="SAM" id="MobiDB-lite"/>
    </source>
</evidence>
<dbReference type="InterPro" id="IPR045069">
    <property type="entry name" value="MATE_euk"/>
</dbReference>
<feature type="transmembrane region" description="Helical" evidence="7">
    <location>
        <begin position="149"/>
        <end position="172"/>
    </location>
</feature>
<evidence type="ECO:0000256" key="4">
    <source>
        <dbReference type="ARBA" id="ARBA00022989"/>
    </source>
</evidence>
<keyword evidence="5 7" id="KW-0472">Membrane</keyword>
<feature type="transmembrane region" description="Helical" evidence="7">
    <location>
        <begin position="412"/>
        <end position="438"/>
    </location>
</feature>
<comment type="similarity">
    <text evidence="2">Belongs to the multi antimicrobial extrusion (MATE) (TC 2.A.66.1) family.</text>
</comment>
<keyword evidence="4 7" id="KW-1133">Transmembrane helix</keyword>
<feature type="transmembrane region" description="Helical" evidence="7">
    <location>
        <begin position="378"/>
        <end position="400"/>
    </location>
</feature>
<comment type="subcellular location">
    <subcellularLocation>
        <location evidence="1">Membrane</location>
        <topology evidence="1">Multi-pass membrane protein</topology>
    </subcellularLocation>
</comment>
<feature type="transmembrane region" description="Helical" evidence="7">
    <location>
        <begin position="253"/>
        <end position="276"/>
    </location>
</feature>
<dbReference type="EMBL" id="CANTFL010000416">
    <property type="protein sequence ID" value="CAI5722233.1"/>
    <property type="molecule type" value="Genomic_DNA"/>
</dbReference>
<dbReference type="InterPro" id="IPR002528">
    <property type="entry name" value="MATE_fam"/>
</dbReference>
<sequence length="520" mass="56793">MASCLIVSTPNDSGAVRSISSPEHTDYSSLTTDRQSACYAKSLDETCLLLAKTAAARQRQEDQVPSFSDEAWAIWSMGWQVSVTTVCRIALSTISTAFLGRLGSKELAASALANVWTSGVQVLIFGIAESVCTLCSQAYGAQNYRLVGIWLQLALLFLVVLSVPVMVSFYFVDRILSAVTADRDALALAGTYARYLTLSVLPQAIYCALTQYLQAQEIVWPATIISVASIAVALSANYLFIYGWGPVHGLGFIGAPIAQAVSSIFQPVVLVIYAFWYKRYHKKTWYGFDVAACLQYKRMCTFACLSAGMTVNLALDEWVYNVISALAGYPGSRNLAANSILFNLWGLIFGLYWGFGLPTQVRAANYLGANRPWAAKRTLHVGFVLGGSTAFISALLTYAFRDPIARFFTSDPIVIAALTSTMPIFCAAVFISGLHVIISAVVEAMSLATTLVIITMIGSWVVMLPASYLFGLYWNGGLHGLWWGSVCGETVKFCLLALALWHINWRNMARRAVVQSEMTY</sequence>
<organism evidence="8 9">
    <name type="scientific">Hyaloperonospora brassicae</name>
    <name type="common">Brassica downy mildew</name>
    <name type="synonym">Peronospora brassicae</name>
    <dbReference type="NCBI Taxonomy" id="162125"/>
    <lineage>
        <taxon>Eukaryota</taxon>
        <taxon>Sar</taxon>
        <taxon>Stramenopiles</taxon>
        <taxon>Oomycota</taxon>
        <taxon>Peronosporomycetes</taxon>
        <taxon>Peronosporales</taxon>
        <taxon>Peronosporaceae</taxon>
        <taxon>Hyaloperonospora</taxon>
    </lineage>
</organism>
<keyword evidence="9" id="KW-1185">Reference proteome</keyword>
<dbReference type="Pfam" id="PF01554">
    <property type="entry name" value="MatE"/>
    <property type="match status" value="2"/>
</dbReference>
<reference evidence="8" key="1">
    <citation type="submission" date="2022-12" db="EMBL/GenBank/DDBJ databases">
        <authorList>
            <person name="Webb A."/>
        </authorList>
    </citation>
    <scope>NUCLEOTIDE SEQUENCE</scope>
    <source>
        <strain evidence="8">Hp1</strain>
    </source>
</reference>
<evidence type="ECO:0000256" key="5">
    <source>
        <dbReference type="ARBA" id="ARBA00023136"/>
    </source>
</evidence>
<dbReference type="GO" id="GO:0016020">
    <property type="term" value="C:membrane"/>
    <property type="evidence" value="ECO:0007669"/>
    <property type="project" value="UniProtKB-SubCell"/>
</dbReference>
<dbReference type="GO" id="GO:1990961">
    <property type="term" value="P:xenobiotic detoxification by transmembrane export across the plasma membrane"/>
    <property type="evidence" value="ECO:0007669"/>
    <property type="project" value="InterPro"/>
</dbReference>
<gene>
    <name evidence="8" type="ORF">HBR001_LOCUS2819</name>
</gene>
<evidence type="ECO:0000256" key="3">
    <source>
        <dbReference type="ARBA" id="ARBA00022692"/>
    </source>
</evidence>
<name>A0AAV0TLC0_HYABA</name>
<dbReference type="Proteomes" id="UP001162031">
    <property type="component" value="Unassembled WGS sequence"/>
</dbReference>
<dbReference type="AlphaFoldDB" id="A0AAV0TLC0"/>
<dbReference type="PANTHER" id="PTHR11206">
    <property type="entry name" value="MULTIDRUG RESISTANCE PROTEIN"/>
    <property type="match status" value="1"/>
</dbReference>
<dbReference type="GO" id="GO:0015297">
    <property type="term" value="F:antiporter activity"/>
    <property type="evidence" value="ECO:0007669"/>
    <property type="project" value="InterPro"/>
</dbReference>